<evidence type="ECO:0000313" key="2">
    <source>
        <dbReference type="EMBL" id="ETK74594.1"/>
    </source>
</evidence>
<dbReference type="EMBL" id="KI675830">
    <property type="protein sequence ID" value="ETL28016.1"/>
    <property type="molecule type" value="Genomic_DNA"/>
</dbReference>
<dbReference type="Proteomes" id="UP000053864">
    <property type="component" value="Unassembled WGS sequence"/>
</dbReference>
<evidence type="ECO:0000313" key="3">
    <source>
        <dbReference type="EMBL" id="ETL28016.1"/>
    </source>
</evidence>
<reference evidence="3" key="2">
    <citation type="submission" date="2013-11" db="EMBL/GenBank/DDBJ databases">
        <title>The Genome Sequence of Phytophthora parasitica CJ05E6.</title>
        <authorList>
            <consortium name="The Broad Institute Genomics Platform"/>
            <person name="Russ C."/>
            <person name="Tyler B."/>
            <person name="Panabieres F."/>
            <person name="Shan W."/>
            <person name="Tripathy S."/>
            <person name="Grunwald N."/>
            <person name="Machado M."/>
            <person name="Johnson C.S."/>
            <person name="Arredondo F."/>
            <person name="Hong C."/>
            <person name="Coffey M."/>
            <person name="Young S.K."/>
            <person name="Zeng Q."/>
            <person name="Gargeya S."/>
            <person name="Fitzgerald M."/>
            <person name="Abouelleil A."/>
            <person name="Alvarado L."/>
            <person name="Chapman S.B."/>
            <person name="Gainer-Dewar J."/>
            <person name="Goldberg J."/>
            <person name="Griggs A."/>
            <person name="Gujja S."/>
            <person name="Hansen M."/>
            <person name="Howarth C."/>
            <person name="Imamovic A."/>
            <person name="Ireland A."/>
            <person name="Larimer J."/>
            <person name="McCowan C."/>
            <person name="Murphy C."/>
            <person name="Pearson M."/>
            <person name="Poon T.W."/>
            <person name="Priest M."/>
            <person name="Roberts A."/>
            <person name="Saif S."/>
            <person name="Shea T."/>
            <person name="Sykes S."/>
            <person name="Wortman J."/>
            <person name="Nusbaum C."/>
            <person name="Birren B."/>
        </authorList>
    </citation>
    <scope>NUCLEOTIDE SEQUENCE [LARGE SCALE GENOMIC DNA]</scope>
    <source>
        <strain evidence="3">CJ05E6</strain>
    </source>
</reference>
<accession>W2FV96</accession>
<sequence>MKSMDRQADVALRGNQLRSHEAKHPPTSLSMRSKAGRSAEHKYRPDRLLELKLAILYPSIGYLQRCVVRSNLDSTLGGITTSLDSGDGCYLKRDCAQLSSELHTAQGIR</sequence>
<dbReference type="Proteomes" id="UP000053236">
    <property type="component" value="Unassembled WGS sequence"/>
</dbReference>
<evidence type="ECO:0000256" key="1">
    <source>
        <dbReference type="SAM" id="MobiDB-lite"/>
    </source>
</evidence>
<dbReference type="AlphaFoldDB" id="W2FV96"/>
<organism evidence="2">
    <name type="scientific">Phytophthora nicotianae</name>
    <name type="common">Potato buckeye rot agent</name>
    <name type="synonym">Phytophthora parasitica</name>
    <dbReference type="NCBI Taxonomy" id="4792"/>
    <lineage>
        <taxon>Eukaryota</taxon>
        <taxon>Sar</taxon>
        <taxon>Stramenopiles</taxon>
        <taxon>Oomycota</taxon>
        <taxon>Peronosporomycetes</taxon>
        <taxon>Peronosporales</taxon>
        <taxon>Peronosporaceae</taxon>
        <taxon>Phytophthora</taxon>
    </lineage>
</organism>
<reference evidence="2" key="1">
    <citation type="submission" date="2013-11" db="EMBL/GenBank/DDBJ databases">
        <title>The Genome Sequence of Phytophthora parasitica CJ02B3.</title>
        <authorList>
            <consortium name="The Broad Institute Genomics Platform"/>
            <person name="Russ C."/>
            <person name="Tyler B."/>
            <person name="Panabieres F."/>
            <person name="Shan W."/>
            <person name="Tripathy S."/>
            <person name="Grunwald N."/>
            <person name="Machado M."/>
            <person name="Johnson C.S."/>
            <person name="Arredondo F."/>
            <person name="Hong C."/>
            <person name="Coffey M."/>
            <person name="Young S.K."/>
            <person name="Zeng Q."/>
            <person name="Gargeya S."/>
            <person name="Fitzgerald M."/>
            <person name="Abouelleil A."/>
            <person name="Alvarado L."/>
            <person name="Chapman S.B."/>
            <person name="Gainer-Dewar J."/>
            <person name="Goldberg J."/>
            <person name="Griggs A."/>
            <person name="Gujja S."/>
            <person name="Hansen M."/>
            <person name="Howarth C."/>
            <person name="Imamovic A."/>
            <person name="Ireland A."/>
            <person name="Larimer J."/>
            <person name="McCowan C."/>
            <person name="Murphy C."/>
            <person name="Pearson M."/>
            <person name="Poon T.W."/>
            <person name="Priest M."/>
            <person name="Roberts A."/>
            <person name="Saif S."/>
            <person name="Shea T."/>
            <person name="Sykes S."/>
            <person name="Wortman J."/>
            <person name="Nusbaum C."/>
            <person name="Birren B."/>
        </authorList>
    </citation>
    <scope>NUCLEOTIDE SEQUENCE [LARGE SCALE GENOMIC DNA]</scope>
    <source>
        <strain evidence="2">CJ02B3</strain>
    </source>
</reference>
<name>W2FV96_PHYNI</name>
<feature type="region of interest" description="Disordered" evidence="1">
    <location>
        <begin position="1"/>
        <end position="41"/>
    </location>
</feature>
<dbReference type="EMBL" id="KI689027">
    <property type="protein sequence ID" value="ETK74594.1"/>
    <property type="molecule type" value="Genomic_DNA"/>
</dbReference>
<gene>
    <name evidence="2" type="ORF">L915_18624</name>
    <name evidence="3" type="ORF">L916_18528</name>
</gene>
<proteinExistence type="predicted"/>
<protein>
    <submittedName>
        <fullName evidence="2">Uncharacterized protein</fullName>
    </submittedName>
</protein>